<sequence>MQIQHCSGFSTLLLLHVKSLTEILIYTDFATQQ</sequence>
<protein>
    <submittedName>
        <fullName evidence="1">Uncharacterized protein</fullName>
    </submittedName>
</protein>
<dbReference type="EMBL" id="GBXM01064157">
    <property type="protein sequence ID" value="JAH44420.1"/>
    <property type="molecule type" value="Transcribed_RNA"/>
</dbReference>
<reference evidence="1" key="2">
    <citation type="journal article" date="2015" name="Fish Shellfish Immunol.">
        <title>Early steps in the European eel (Anguilla anguilla)-Vibrio vulnificus interaction in the gills: Role of the RtxA13 toxin.</title>
        <authorList>
            <person name="Callol A."/>
            <person name="Pajuelo D."/>
            <person name="Ebbesson L."/>
            <person name="Teles M."/>
            <person name="MacKenzie S."/>
            <person name="Amaro C."/>
        </authorList>
    </citation>
    <scope>NUCLEOTIDE SEQUENCE</scope>
</reference>
<dbReference type="AlphaFoldDB" id="A0A0E9SUV4"/>
<name>A0A0E9SUV4_ANGAN</name>
<proteinExistence type="predicted"/>
<accession>A0A0E9SUV4</accession>
<organism evidence="1">
    <name type="scientific">Anguilla anguilla</name>
    <name type="common">European freshwater eel</name>
    <name type="synonym">Muraena anguilla</name>
    <dbReference type="NCBI Taxonomy" id="7936"/>
    <lineage>
        <taxon>Eukaryota</taxon>
        <taxon>Metazoa</taxon>
        <taxon>Chordata</taxon>
        <taxon>Craniata</taxon>
        <taxon>Vertebrata</taxon>
        <taxon>Euteleostomi</taxon>
        <taxon>Actinopterygii</taxon>
        <taxon>Neopterygii</taxon>
        <taxon>Teleostei</taxon>
        <taxon>Anguilliformes</taxon>
        <taxon>Anguillidae</taxon>
        <taxon>Anguilla</taxon>
    </lineage>
</organism>
<evidence type="ECO:0000313" key="1">
    <source>
        <dbReference type="EMBL" id="JAH44420.1"/>
    </source>
</evidence>
<reference evidence="1" key="1">
    <citation type="submission" date="2014-11" db="EMBL/GenBank/DDBJ databases">
        <authorList>
            <person name="Amaro Gonzalez C."/>
        </authorList>
    </citation>
    <scope>NUCLEOTIDE SEQUENCE</scope>
</reference>